<dbReference type="SUPFAM" id="SSF50969">
    <property type="entry name" value="YVTN repeat-like/Quinoprotein amine dehydrogenase"/>
    <property type="match status" value="1"/>
</dbReference>
<sequence length="263" mass="29808">MAARASLLLAMYLLPLSFTAVVAADLQRFGYEVLERIAQPRENFVQGLQIVDNTLYVGTGLYTESRLLAYDFPSMNLTQELALPDELFGEGITVLNNRIYQLTWRSGLLLEYDAESFEQIDTHRISTQGWGITHNGSELIYSDGSHQLYFLDPMDMSLQRTLAVSLGSRPLPRLNELEWINGEVWANVWQSNQLVRIDPANGHVLGIVDLRGLLDPAERLPDTDVLNGIAWDANNNALWVTGKRWPWLYKLRLRALPAPRALQ</sequence>
<accession>A0ABZ0I9P7</accession>
<dbReference type="PANTHER" id="PTHR31270">
    <property type="entry name" value="GLUTAMINYL-PEPTIDE CYCLOTRANSFERASE"/>
    <property type="match status" value="1"/>
</dbReference>
<protein>
    <submittedName>
        <fullName evidence="2">Glutaminyl-peptide cyclotransferase</fullName>
    </submittedName>
</protein>
<dbReference type="Pfam" id="PF05096">
    <property type="entry name" value="Glu_cyclase_2"/>
    <property type="match status" value="1"/>
</dbReference>
<dbReference type="Proteomes" id="UP001626549">
    <property type="component" value="Chromosome"/>
</dbReference>
<evidence type="ECO:0000256" key="1">
    <source>
        <dbReference type="SAM" id="SignalP"/>
    </source>
</evidence>
<organism evidence="2 3">
    <name type="scientific">Congregibacter brevis</name>
    <dbReference type="NCBI Taxonomy" id="3081201"/>
    <lineage>
        <taxon>Bacteria</taxon>
        <taxon>Pseudomonadati</taxon>
        <taxon>Pseudomonadota</taxon>
        <taxon>Gammaproteobacteria</taxon>
        <taxon>Cellvibrionales</taxon>
        <taxon>Halieaceae</taxon>
        <taxon>Congregibacter</taxon>
    </lineage>
</organism>
<evidence type="ECO:0000313" key="2">
    <source>
        <dbReference type="EMBL" id="WOJ95504.1"/>
    </source>
</evidence>
<proteinExistence type="predicted"/>
<dbReference type="InterPro" id="IPR015943">
    <property type="entry name" value="WD40/YVTN_repeat-like_dom_sf"/>
</dbReference>
<feature type="chain" id="PRO_5046409300" evidence="1">
    <location>
        <begin position="24"/>
        <end position="263"/>
    </location>
</feature>
<name>A0ABZ0I9P7_9GAMM</name>
<keyword evidence="1" id="KW-0732">Signal</keyword>
<keyword evidence="3" id="KW-1185">Reference proteome</keyword>
<dbReference type="Gene3D" id="2.130.10.10">
    <property type="entry name" value="YVTN repeat-like/Quinoprotein amine dehydrogenase"/>
    <property type="match status" value="1"/>
</dbReference>
<dbReference type="PANTHER" id="PTHR31270:SF1">
    <property type="entry name" value="GLUTAMINYL-PEPTIDE CYCLOTRANSFERASE"/>
    <property type="match status" value="1"/>
</dbReference>
<evidence type="ECO:0000313" key="3">
    <source>
        <dbReference type="Proteomes" id="UP001626549"/>
    </source>
</evidence>
<feature type="signal peptide" evidence="1">
    <location>
        <begin position="1"/>
        <end position="23"/>
    </location>
</feature>
<gene>
    <name evidence="2" type="ORF">R0137_09570</name>
</gene>
<dbReference type="InterPro" id="IPR007788">
    <property type="entry name" value="QCT"/>
</dbReference>
<dbReference type="RefSeq" id="WP_407326202.1">
    <property type="nucleotide sequence ID" value="NZ_CP136865.1"/>
</dbReference>
<reference evidence="2 3" key="1">
    <citation type="submission" date="2023-10" db="EMBL/GenBank/DDBJ databases">
        <title>Two novel species belonging to the OM43/NOR5 clade.</title>
        <authorList>
            <person name="Park M."/>
        </authorList>
    </citation>
    <scope>NUCLEOTIDE SEQUENCE [LARGE SCALE GENOMIC DNA]</scope>
    <source>
        <strain evidence="2 3">IMCC45268</strain>
    </source>
</reference>
<dbReference type="InterPro" id="IPR011044">
    <property type="entry name" value="Quino_amine_DH_bsu"/>
</dbReference>
<dbReference type="EMBL" id="CP136865">
    <property type="protein sequence ID" value="WOJ95504.1"/>
    <property type="molecule type" value="Genomic_DNA"/>
</dbReference>